<keyword evidence="2" id="KW-1185">Reference proteome</keyword>
<comment type="caution">
    <text evidence="1">The sequence shown here is derived from an EMBL/GenBank/DDBJ whole genome shotgun (WGS) entry which is preliminary data.</text>
</comment>
<dbReference type="Pfam" id="PF20333">
    <property type="entry name" value="DUF6628"/>
    <property type="match status" value="1"/>
</dbReference>
<name>A0ABS6XIX7_9SPHN</name>
<sequence>MKRAVQALPHVQPDHAPARLLLFAMRRMGANGLHDAVAAHALFTTFGPGFRRPLTLLRTLMAEISSSSTGSIRIAPPCCCRMTADESAMVECVARITTRPDRSALIAADLVGRRDPGGILIAAAALATAFEDLGAPLYRD</sequence>
<evidence type="ECO:0000313" key="1">
    <source>
        <dbReference type="EMBL" id="MBW4329415.1"/>
    </source>
</evidence>
<dbReference type="InterPro" id="IPR046736">
    <property type="entry name" value="DUF6628"/>
</dbReference>
<dbReference type="Proteomes" id="UP001197214">
    <property type="component" value="Unassembled WGS sequence"/>
</dbReference>
<accession>A0ABS6XIX7</accession>
<proteinExistence type="predicted"/>
<organism evidence="1 2">
    <name type="scientific">Stakelama flava</name>
    <dbReference type="NCBI Taxonomy" id="2860338"/>
    <lineage>
        <taxon>Bacteria</taxon>
        <taxon>Pseudomonadati</taxon>
        <taxon>Pseudomonadota</taxon>
        <taxon>Alphaproteobacteria</taxon>
        <taxon>Sphingomonadales</taxon>
        <taxon>Sphingomonadaceae</taxon>
        <taxon>Stakelama</taxon>
    </lineage>
</organism>
<dbReference type="EMBL" id="JAHWZX010000001">
    <property type="protein sequence ID" value="MBW4329415.1"/>
    <property type="molecule type" value="Genomic_DNA"/>
</dbReference>
<gene>
    <name evidence="1" type="ORF">KY084_00795</name>
</gene>
<reference evidence="1 2" key="1">
    <citation type="submission" date="2021-07" db="EMBL/GenBank/DDBJ databases">
        <title>Stakelama flava sp. nov., a novel endophytic bacterium isolated from branch of Kandelia candel.</title>
        <authorList>
            <person name="Tuo L."/>
        </authorList>
    </citation>
    <scope>NUCLEOTIDE SEQUENCE [LARGE SCALE GENOMIC DNA]</scope>
    <source>
        <strain evidence="1 2">CBK3Z-3</strain>
    </source>
</reference>
<protein>
    <submittedName>
        <fullName evidence="1">Uncharacterized protein</fullName>
    </submittedName>
</protein>
<evidence type="ECO:0000313" key="2">
    <source>
        <dbReference type="Proteomes" id="UP001197214"/>
    </source>
</evidence>